<gene>
    <name evidence="2" type="ORF">QO014_002118</name>
</gene>
<reference evidence="2 3" key="1">
    <citation type="submission" date="2023-07" db="EMBL/GenBank/DDBJ databases">
        <title>Genomic Encyclopedia of Type Strains, Phase IV (KMG-IV): sequencing the most valuable type-strain genomes for metagenomic binning, comparative biology and taxonomic classification.</title>
        <authorList>
            <person name="Goeker M."/>
        </authorList>
    </citation>
    <scope>NUCLEOTIDE SEQUENCE [LARGE SCALE GENOMIC DNA]</scope>
    <source>
        <strain evidence="2 3">B6-8</strain>
    </source>
</reference>
<evidence type="ECO:0000256" key="1">
    <source>
        <dbReference type="SAM" id="SignalP"/>
    </source>
</evidence>
<sequence length="87" mass="9297">MRRTLLALSLLFAASPAAFACTADELQAKSIEYASLVKAIVAKNPSQELVWKQKQINVARVAENTTDLDQICAAYDGGIAEAKAATK</sequence>
<dbReference type="PROSITE" id="PS51257">
    <property type="entry name" value="PROKAR_LIPOPROTEIN"/>
    <property type="match status" value="1"/>
</dbReference>
<proteinExistence type="predicted"/>
<organism evidence="2 3">
    <name type="scientific">Kaistia dalseonensis</name>
    <dbReference type="NCBI Taxonomy" id="410840"/>
    <lineage>
        <taxon>Bacteria</taxon>
        <taxon>Pseudomonadati</taxon>
        <taxon>Pseudomonadota</taxon>
        <taxon>Alphaproteobacteria</taxon>
        <taxon>Hyphomicrobiales</taxon>
        <taxon>Kaistiaceae</taxon>
        <taxon>Kaistia</taxon>
    </lineage>
</organism>
<dbReference type="Proteomes" id="UP001241603">
    <property type="component" value="Unassembled WGS sequence"/>
</dbReference>
<feature type="chain" id="PRO_5046745266" evidence="1">
    <location>
        <begin position="21"/>
        <end position="87"/>
    </location>
</feature>
<dbReference type="EMBL" id="JAUSVO010000003">
    <property type="protein sequence ID" value="MDQ0437726.1"/>
    <property type="molecule type" value="Genomic_DNA"/>
</dbReference>
<comment type="caution">
    <text evidence="2">The sequence shown here is derived from an EMBL/GenBank/DDBJ whole genome shotgun (WGS) entry which is preliminary data.</text>
</comment>
<keyword evidence="3" id="KW-1185">Reference proteome</keyword>
<protein>
    <submittedName>
        <fullName evidence="2">Uncharacterized protein</fullName>
    </submittedName>
</protein>
<feature type="signal peptide" evidence="1">
    <location>
        <begin position="1"/>
        <end position="20"/>
    </location>
</feature>
<accession>A0ABU0H8D2</accession>
<dbReference type="RefSeq" id="WP_266348665.1">
    <property type="nucleotide sequence ID" value="NZ_JAPKNG010000003.1"/>
</dbReference>
<keyword evidence="1" id="KW-0732">Signal</keyword>
<name>A0ABU0H8D2_9HYPH</name>
<evidence type="ECO:0000313" key="3">
    <source>
        <dbReference type="Proteomes" id="UP001241603"/>
    </source>
</evidence>
<evidence type="ECO:0000313" key="2">
    <source>
        <dbReference type="EMBL" id="MDQ0437726.1"/>
    </source>
</evidence>